<protein>
    <submittedName>
        <fullName evidence="2">Replication factor C subunit 3</fullName>
    </submittedName>
</protein>
<feature type="region of interest" description="Disordered" evidence="1">
    <location>
        <begin position="63"/>
        <end position="102"/>
    </location>
</feature>
<proteinExistence type="predicted"/>
<dbReference type="Proteomes" id="UP000297703">
    <property type="component" value="Unassembled WGS sequence"/>
</dbReference>
<dbReference type="EMBL" id="QXTE01000090">
    <property type="protein sequence ID" value="TFK06984.1"/>
    <property type="molecule type" value="Genomic_DNA"/>
</dbReference>
<accession>A0A4D9ELQ5</accession>
<evidence type="ECO:0000256" key="1">
    <source>
        <dbReference type="SAM" id="MobiDB-lite"/>
    </source>
</evidence>
<organism evidence="2 3">
    <name type="scientific">Platysternon megacephalum</name>
    <name type="common">big-headed turtle</name>
    <dbReference type="NCBI Taxonomy" id="55544"/>
    <lineage>
        <taxon>Eukaryota</taxon>
        <taxon>Metazoa</taxon>
        <taxon>Chordata</taxon>
        <taxon>Craniata</taxon>
        <taxon>Vertebrata</taxon>
        <taxon>Euteleostomi</taxon>
        <taxon>Archelosauria</taxon>
        <taxon>Testudinata</taxon>
        <taxon>Testudines</taxon>
        <taxon>Cryptodira</taxon>
        <taxon>Durocryptodira</taxon>
        <taxon>Testudinoidea</taxon>
        <taxon>Platysternidae</taxon>
        <taxon>Platysternon</taxon>
    </lineage>
</organism>
<keyword evidence="3" id="KW-1185">Reference proteome</keyword>
<reference evidence="2 3" key="2">
    <citation type="submission" date="2019-04" db="EMBL/GenBank/DDBJ databases">
        <title>The genome sequence of big-headed turtle.</title>
        <authorList>
            <person name="Gong S."/>
        </authorList>
    </citation>
    <scope>NUCLEOTIDE SEQUENCE [LARGE SCALE GENOMIC DNA]</scope>
    <source>
        <strain evidence="2">DO16091913</strain>
        <tissue evidence="2">Muscle</tissue>
    </source>
</reference>
<reference evidence="2 3" key="1">
    <citation type="submission" date="2019-04" db="EMBL/GenBank/DDBJ databases">
        <title>Draft genome of the big-headed turtle Platysternon megacephalum.</title>
        <authorList>
            <person name="Gong S."/>
        </authorList>
    </citation>
    <scope>NUCLEOTIDE SEQUENCE [LARGE SCALE GENOMIC DNA]</scope>
    <source>
        <strain evidence="2">DO16091913</strain>
        <tissue evidence="2">Muscle</tissue>
    </source>
</reference>
<evidence type="ECO:0000313" key="3">
    <source>
        <dbReference type="Proteomes" id="UP000297703"/>
    </source>
</evidence>
<sequence length="102" mass="10537">MWLWEPHRLGHLKLEQAGAQRPLEWAAGQPLTGLAQVLGGPVLPWRGKGTNSVANLHAAKAACEKPRPDASSSSPTPGLRAACSGRPFHAEGEAGGKGADAA</sequence>
<name>A0A4D9ELQ5_9SAUR</name>
<comment type="caution">
    <text evidence="2">The sequence shown here is derived from an EMBL/GenBank/DDBJ whole genome shotgun (WGS) entry which is preliminary data.</text>
</comment>
<evidence type="ECO:0000313" key="2">
    <source>
        <dbReference type="EMBL" id="TFK06984.1"/>
    </source>
</evidence>
<dbReference type="AlphaFoldDB" id="A0A4D9ELQ5"/>
<gene>
    <name evidence="2" type="ORF">DR999_PMT10147</name>
</gene>